<dbReference type="STRING" id="994573.T472_0210950"/>
<accession>V7I6F2</accession>
<feature type="domain" description="Recombinase" evidence="2">
    <location>
        <begin position="176"/>
        <end position="298"/>
    </location>
</feature>
<dbReference type="AlphaFoldDB" id="V7I6F2"/>
<dbReference type="GO" id="GO:0003677">
    <property type="term" value="F:DNA binding"/>
    <property type="evidence" value="ECO:0007669"/>
    <property type="project" value="InterPro"/>
</dbReference>
<dbReference type="PANTHER" id="PTHR30461:SF23">
    <property type="entry name" value="DNA RECOMBINASE-RELATED"/>
    <property type="match status" value="1"/>
</dbReference>
<dbReference type="Pfam" id="PF00239">
    <property type="entry name" value="Resolvase"/>
    <property type="match status" value="1"/>
</dbReference>
<dbReference type="InterPro" id="IPR050639">
    <property type="entry name" value="SSR_resolvase"/>
</dbReference>
<dbReference type="Gene3D" id="3.40.50.1390">
    <property type="entry name" value="Resolvase, N-terminal catalytic domain"/>
    <property type="match status" value="1"/>
</dbReference>
<dbReference type="GO" id="GO:0000150">
    <property type="term" value="F:DNA strand exchange activity"/>
    <property type="evidence" value="ECO:0007669"/>
    <property type="project" value="InterPro"/>
</dbReference>
<proteinExistence type="predicted"/>
<dbReference type="InterPro" id="IPR036162">
    <property type="entry name" value="Resolvase-like_N_sf"/>
</dbReference>
<evidence type="ECO:0000313" key="4">
    <source>
        <dbReference type="Proteomes" id="UP000017747"/>
    </source>
</evidence>
<dbReference type="InterPro" id="IPR025827">
    <property type="entry name" value="Zn_ribbon_recom_dom"/>
</dbReference>
<dbReference type="FunFam" id="3.90.1750.20:FF:000007">
    <property type="entry name" value="Site-specific recombinase"/>
    <property type="match status" value="1"/>
</dbReference>
<keyword evidence="4" id="KW-1185">Reference proteome</keyword>
<comment type="caution">
    <text evidence="3">The sequence shown here is derived from an EMBL/GenBank/DDBJ whole genome shotgun (WGS) entry which is preliminary data.</text>
</comment>
<dbReference type="EMBL" id="AXUN02000179">
    <property type="protein sequence ID" value="ETA80572.1"/>
    <property type="molecule type" value="Genomic_DNA"/>
</dbReference>
<dbReference type="Pfam" id="PF13408">
    <property type="entry name" value="Zn_ribbon_recom"/>
    <property type="match status" value="1"/>
</dbReference>
<dbReference type="PROSITE" id="PS51736">
    <property type="entry name" value="RECOMBINASES_3"/>
    <property type="match status" value="1"/>
</dbReference>
<dbReference type="PROSITE" id="PS51737">
    <property type="entry name" value="RECOMBINASE_DNA_BIND"/>
    <property type="match status" value="1"/>
</dbReference>
<dbReference type="Gene3D" id="3.90.1750.20">
    <property type="entry name" value="Putative Large Serine Recombinase, Chain B, Domain 2"/>
    <property type="match status" value="1"/>
</dbReference>
<dbReference type="PATRIC" id="fig|994573.3.peg.2035"/>
<dbReference type="PANTHER" id="PTHR30461">
    <property type="entry name" value="DNA-INVERTASE FROM LAMBDOID PROPHAGE"/>
    <property type="match status" value="1"/>
</dbReference>
<name>V7I6F2_9CLOT</name>
<feature type="domain" description="Resolvase/invertase-type recombinase catalytic" evidence="1">
    <location>
        <begin position="20"/>
        <end position="168"/>
    </location>
</feature>
<dbReference type="SUPFAM" id="SSF53041">
    <property type="entry name" value="Resolvase-like"/>
    <property type="match status" value="1"/>
</dbReference>
<evidence type="ECO:0000259" key="1">
    <source>
        <dbReference type="PROSITE" id="PS51736"/>
    </source>
</evidence>
<dbReference type="InterPro" id="IPR011109">
    <property type="entry name" value="DNA_bind_recombinase_dom"/>
</dbReference>
<dbReference type="SMART" id="SM00857">
    <property type="entry name" value="Resolvase"/>
    <property type="match status" value="1"/>
</dbReference>
<dbReference type="eggNOG" id="COG1961">
    <property type="taxonomic scope" value="Bacteria"/>
</dbReference>
<sequence length="520" mass="59621">MVRKVTKISAESIAAKPKLRVAAYCRVSTDSDEQLVSLEAQKIHYESFIKANPEWELAGIYYDEGITGTKKEKRTELLRMLKDCEQRKIDFIVTKSISRFARNTTDCLELVRKLTDLGVFIYFEKENINTQSMDSELMLTILSSLAESESISISENSKWSIQKRFQNGTYKLSYPPYGYDYLDGEMVVNEELAAIVKRIFAEALSGKGTHKIADGLKNDGIPSRRKANWTATTVRGILCNERYTGDVILQKTYTDDHFNRHYNYGEKDQYLIKKHHEAIISHEEFEAVGKLLNQRGKEKGIEKGNSKYQNRYTLSGKIKCSECGSTFKRRIQGNGNKKYVAWCCSKHIYDISGCSMRSIRDDVIQQAFITMINKLIFGHKFILKPLLQSLKAVNYSDNLIEIQALESRMEENAERSQVLVGLMTKGYLEPALFNAQNNELRKEAALLKEQKEAVSRSVNGEMTVATEVEQLLRHVSKAEPIDSFEENLFDRYVERIVAYSHVEIGFKMKCGITLKERLVR</sequence>
<dbReference type="CDD" id="cd00338">
    <property type="entry name" value="Ser_Recombinase"/>
    <property type="match status" value="1"/>
</dbReference>
<evidence type="ECO:0000313" key="3">
    <source>
        <dbReference type="EMBL" id="ETA80572.1"/>
    </source>
</evidence>
<organism evidence="3 4">
    <name type="scientific">Youngiibacter fragilis 232.1</name>
    <dbReference type="NCBI Taxonomy" id="994573"/>
    <lineage>
        <taxon>Bacteria</taxon>
        <taxon>Bacillati</taxon>
        <taxon>Bacillota</taxon>
        <taxon>Clostridia</taxon>
        <taxon>Eubacteriales</taxon>
        <taxon>Clostridiaceae</taxon>
        <taxon>Youngiibacter</taxon>
    </lineage>
</organism>
<dbReference type="InterPro" id="IPR038109">
    <property type="entry name" value="DNA_bind_recomb_sf"/>
</dbReference>
<protein>
    <submittedName>
        <fullName evidence="3">Recombinase</fullName>
    </submittedName>
</protein>
<gene>
    <name evidence="3" type="ORF">T472_0210950</name>
</gene>
<dbReference type="Proteomes" id="UP000017747">
    <property type="component" value="Unassembled WGS sequence"/>
</dbReference>
<evidence type="ECO:0000259" key="2">
    <source>
        <dbReference type="PROSITE" id="PS51737"/>
    </source>
</evidence>
<dbReference type="Pfam" id="PF07508">
    <property type="entry name" value="Recombinase"/>
    <property type="match status" value="1"/>
</dbReference>
<reference evidence="3 4" key="1">
    <citation type="journal article" date="2014" name="Genome Announc.">
        <title>Genome Sequence of Youngiibacter fragilis, the Type Strain of the Genus Youngiibacter.</title>
        <authorList>
            <person name="Wawrik C.B."/>
            <person name="Callaghan A.V."/>
            <person name="Stamps B.W."/>
            <person name="Wawrik B."/>
        </authorList>
    </citation>
    <scope>NUCLEOTIDE SEQUENCE [LARGE SCALE GENOMIC DNA]</scope>
    <source>
        <strain evidence="3 4">232.1</strain>
    </source>
</reference>
<dbReference type="InterPro" id="IPR006119">
    <property type="entry name" value="Resolv_N"/>
</dbReference>